<gene>
    <name evidence="5" type="ORF">HPE63_06995</name>
</gene>
<evidence type="ECO:0000256" key="1">
    <source>
        <dbReference type="ARBA" id="ARBA00000427"/>
    </source>
</evidence>
<evidence type="ECO:0000256" key="2">
    <source>
        <dbReference type="ARBA" id="ARBA00009348"/>
    </source>
</evidence>
<dbReference type="RefSeq" id="WP_188313538.1">
    <property type="nucleotide sequence ID" value="NZ_JABTCG010000002.1"/>
</dbReference>
<dbReference type="PANTHER" id="PTHR10628:SF30">
    <property type="entry name" value="EXO-ALPHA-SIALIDASE"/>
    <property type="match status" value="1"/>
</dbReference>
<dbReference type="Gene3D" id="2.120.10.10">
    <property type="match status" value="1"/>
</dbReference>
<dbReference type="PANTHER" id="PTHR10628">
    <property type="entry name" value="SIALIDASE"/>
    <property type="match status" value="1"/>
</dbReference>
<sequence length="389" mass="43972">MYKKSIFFLVLLLQVIVSFGQSQERINLLAGPSTVSTPFYSGLMGYYAYRIPTIIQTKKALIAFAEGRKNSTGDFGNIDLVYRRSTNQGKSWEPIQILIDRDSIAVQNPVPIYVKDQNKIVLLFNITPQNEHDILNKDYGPKDGRKAYVMHSSDDGRTWSAPKDITDQVKRPHWRWHALGPVHGIELNFGIHKGRLVVPVAISVEKGQKAYCMALVYSDDQGSSWKIGAVDNDLSDVVQCNETTVVELTNGDIYVNTRDHLGGSHDKNRGETYSTDGGLTFTKPIIESDKFPSPIVQASLLRWDTKTKGREDVLLFATPSNTRKRENLVIMASYDESKSWTTIYNVYHGFSAYSDMVKLNKRTLGVLFETDDYKKILFKRVKIKGNSNN</sequence>
<keyword evidence="6" id="KW-1185">Reference proteome</keyword>
<dbReference type="InterPro" id="IPR026856">
    <property type="entry name" value="Sialidase_fam"/>
</dbReference>
<dbReference type="EC" id="3.2.1.18" evidence="3"/>
<dbReference type="InterPro" id="IPR036278">
    <property type="entry name" value="Sialidase_sf"/>
</dbReference>
<comment type="similarity">
    <text evidence="2">Belongs to the glycosyl hydrolase 33 family.</text>
</comment>
<evidence type="ECO:0000259" key="4">
    <source>
        <dbReference type="Pfam" id="PF13088"/>
    </source>
</evidence>
<accession>A0ABR7VC56</accession>
<evidence type="ECO:0000313" key="5">
    <source>
        <dbReference type="EMBL" id="MBD0850410.1"/>
    </source>
</evidence>
<organism evidence="5 6">
    <name type="scientific">Maribacter arenosus</name>
    <dbReference type="NCBI Taxonomy" id="1854708"/>
    <lineage>
        <taxon>Bacteria</taxon>
        <taxon>Pseudomonadati</taxon>
        <taxon>Bacteroidota</taxon>
        <taxon>Flavobacteriia</taxon>
        <taxon>Flavobacteriales</taxon>
        <taxon>Flavobacteriaceae</taxon>
        <taxon>Maribacter</taxon>
    </lineage>
</organism>
<dbReference type="EMBL" id="JABTCG010000002">
    <property type="protein sequence ID" value="MBD0850410.1"/>
    <property type="molecule type" value="Genomic_DNA"/>
</dbReference>
<comment type="caution">
    <text evidence="5">The sequence shown here is derived from an EMBL/GenBank/DDBJ whole genome shotgun (WGS) entry which is preliminary data.</text>
</comment>
<dbReference type="Proteomes" id="UP000598350">
    <property type="component" value="Unassembled WGS sequence"/>
</dbReference>
<dbReference type="SUPFAM" id="SSF50939">
    <property type="entry name" value="Sialidases"/>
    <property type="match status" value="1"/>
</dbReference>
<dbReference type="InterPro" id="IPR011040">
    <property type="entry name" value="Sialidase"/>
</dbReference>
<reference evidence="5 6" key="1">
    <citation type="submission" date="2020-05" db="EMBL/GenBank/DDBJ databases">
        <title>The draft genome sequence of Maribacter arenosus CAU 1321.</title>
        <authorList>
            <person name="Mu L."/>
        </authorList>
    </citation>
    <scope>NUCLEOTIDE SEQUENCE [LARGE SCALE GENOMIC DNA]</scope>
    <source>
        <strain evidence="5 6">CAU 1321</strain>
    </source>
</reference>
<protein>
    <recommendedName>
        <fullName evidence="3">exo-alpha-sialidase</fullName>
        <ecNumber evidence="3">3.2.1.18</ecNumber>
    </recommendedName>
</protein>
<evidence type="ECO:0000313" key="6">
    <source>
        <dbReference type="Proteomes" id="UP000598350"/>
    </source>
</evidence>
<dbReference type="CDD" id="cd15482">
    <property type="entry name" value="Sialidase_non-viral"/>
    <property type="match status" value="1"/>
</dbReference>
<evidence type="ECO:0000256" key="3">
    <source>
        <dbReference type="ARBA" id="ARBA00012733"/>
    </source>
</evidence>
<comment type="catalytic activity">
    <reaction evidence="1">
        <text>Hydrolysis of alpha-(2-&gt;3)-, alpha-(2-&gt;6)-, alpha-(2-&gt;8)- glycosidic linkages of terminal sialic acid residues in oligosaccharides, glycoproteins, glycolipids, colominic acid and synthetic substrates.</text>
        <dbReference type="EC" id="3.2.1.18"/>
    </reaction>
</comment>
<name>A0ABR7VC56_9FLAO</name>
<dbReference type="Pfam" id="PF13088">
    <property type="entry name" value="BNR_2"/>
    <property type="match status" value="1"/>
</dbReference>
<proteinExistence type="inferred from homology"/>
<feature type="domain" description="Sialidase" evidence="4">
    <location>
        <begin position="61"/>
        <end position="360"/>
    </location>
</feature>